<keyword evidence="2" id="KW-0812">Transmembrane</keyword>
<protein>
    <recommendedName>
        <fullName evidence="3">Sporulation membrane protein YtrI C-terminal domain-containing protein</fullName>
    </recommendedName>
</protein>
<organism evidence="4 5">
    <name type="scientific">Bacillus carboniphilus</name>
    <dbReference type="NCBI Taxonomy" id="86663"/>
    <lineage>
        <taxon>Bacteria</taxon>
        <taxon>Bacillati</taxon>
        <taxon>Bacillota</taxon>
        <taxon>Bacilli</taxon>
        <taxon>Bacillales</taxon>
        <taxon>Bacillaceae</taxon>
        <taxon>Bacillus</taxon>
    </lineage>
</organism>
<dbReference type="InterPro" id="IPR058620">
    <property type="entry name" value="YtrI_C"/>
</dbReference>
<sequence length="166" mass="19465">MRIPPLYRQPNWQRFLSGMAIGGIISWFIFIYMFGVMQEKQSTLINKQMSEISELNKEKEYWQGEFKKINEELENELTIQEIQVKLLDNKKIKLSSLQKANIEKEVSDLLSVIKAKKLESVSESKGIIKKAIEEKILTVDSKRYRLTVEFWELSTKVYIEVSIDLA</sequence>
<name>A0ABP3G1T3_9BACI</name>
<keyword evidence="2" id="KW-0472">Membrane</keyword>
<keyword evidence="5" id="KW-1185">Reference proteome</keyword>
<evidence type="ECO:0000313" key="5">
    <source>
        <dbReference type="Proteomes" id="UP001500782"/>
    </source>
</evidence>
<feature type="domain" description="Sporulation membrane protein YtrI C-terminal" evidence="3">
    <location>
        <begin position="80"/>
        <end position="163"/>
    </location>
</feature>
<evidence type="ECO:0000313" key="4">
    <source>
        <dbReference type="EMBL" id="GAA0333168.1"/>
    </source>
</evidence>
<dbReference type="Proteomes" id="UP001500782">
    <property type="component" value="Unassembled WGS sequence"/>
</dbReference>
<keyword evidence="2" id="KW-1133">Transmembrane helix</keyword>
<keyword evidence="1" id="KW-0175">Coiled coil</keyword>
<dbReference type="RefSeq" id="WP_343799510.1">
    <property type="nucleotide sequence ID" value="NZ_BAAADJ010000023.1"/>
</dbReference>
<dbReference type="EMBL" id="BAAADJ010000023">
    <property type="protein sequence ID" value="GAA0333168.1"/>
    <property type="molecule type" value="Genomic_DNA"/>
</dbReference>
<dbReference type="NCBIfam" id="NF041479">
    <property type="entry name" value="spor_membprot_YtrI"/>
    <property type="match status" value="1"/>
</dbReference>
<reference evidence="5" key="1">
    <citation type="journal article" date="2019" name="Int. J. Syst. Evol. Microbiol.">
        <title>The Global Catalogue of Microorganisms (GCM) 10K type strain sequencing project: providing services to taxonomists for standard genome sequencing and annotation.</title>
        <authorList>
            <consortium name="The Broad Institute Genomics Platform"/>
            <consortium name="The Broad Institute Genome Sequencing Center for Infectious Disease"/>
            <person name="Wu L."/>
            <person name="Ma J."/>
        </authorList>
    </citation>
    <scope>NUCLEOTIDE SEQUENCE [LARGE SCALE GENOMIC DNA]</scope>
    <source>
        <strain evidence="5">JCM 9731</strain>
    </source>
</reference>
<proteinExistence type="predicted"/>
<evidence type="ECO:0000256" key="2">
    <source>
        <dbReference type="SAM" id="Phobius"/>
    </source>
</evidence>
<gene>
    <name evidence="4" type="ORF">GCM10008967_24870</name>
</gene>
<dbReference type="InterPro" id="IPR048198">
    <property type="entry name" value="YtrI"/>
</dbReference>
<dbReference type="Pfam" id="PF26347">
    <property type="entry name" value="YtrI_sporulation"/>
    <property type="match status" value="1"/>
</dbReference>
<evidence type="ECO:0000256" key="1">
    <source>
        <dbReference type="SAM" id="Coils"/>
    </source>
</evidence>
<evidence type="ECO:0000259" key="3">
    <source>
        <dbReference type="Pfam" id="PF26347"/>
    </source>
</evidence>
<comment type="caution">
    <text evidence="4">The sequence shown here is derived from an EMBL/GenBank/DDBJ whole genome shotgun (WGS) entry which is preliminary data.</text>
</comment>
<accession>A0ABP3G1T3</accession>
<feature type="transmembrane region" description="Helical" evidence="2">
    <location>
        <begin position="15"/>
        <end position="37"/>
    </location>
</feature>
<feature type="coiled-coil region" evidence="1">
    <location>
        <begin position="52"/>
        <end position="90"/>
    </location>
</feature>